<gene>
    <name evidence="1" type="primary">WDR6</name>
    <name evidence="1" type="ORF">g.16765</name>
</gene>
<sequence length="182" mass="20543">MIFPVDTTGVCMILDALEELEVVTNKIHQFLVKWSAEGTIKKFTRREIYEFVFDRCHGCGKMAAVPQGAFAVRKVRETHERNIVIVKMEKKEGDDRDNRGSGFKKNLTEGRELTPLKYNSKLMNSIWGLYNRYSVHNFKKNTDPEGDAETTVFTAAWGSFFERDASASATSAEVVGNAAAKH</sequence>
<dbReference type="EMBL" id="GBYB01002662">
    <property type="protein sequence ID" value="JAG72429.1"/>
    <property type="molecule type" value="Transcribed_RNA"/>
</dbReference>
<protein>
    <submittedName>
        <fullName evidence="1">WDR6 protein</fullName>
    </submittedName>
</protein>
<dbReference type="AlphaFoldDB" id="A0A0C9QPR6"/>
<organism evidence="1">
    <name type="scientific">Fopius arisanus</name>
    <dbReference type="NCBI Taxonomy" id="64838"/>
    <lineage>
        <taxon>Eukaryota</taxon>
        <taxon>Metazoa</taxon>
        <taxon>Ecdysozoa</taxon>
        <taxon>Arthropoda</taxon>
        <taxon>Hexapoda</taxon>
        <taxon>Insecta</taxon>
        <taxon>Pterygota</taxon>
        <taxon>Neoptera</taxon>
        <taxon>Endopterygota</taxon>
        <taxon>Hymenoptera</taxon>
        <taxon>Apocrita</taxon>
        <taxon>Ichneumonoidea</taxon>
        <taxon>Braconidae</taxon>
        <taxon>Opiinae</taxon>
        <taxon>Fopius</taxon>
    </lineage>
</organism>
<accession>A0A0C9QPR6</accession>
<proteinExistence type="predicted"/>
<reference evidence="1" key="1">
    <citation type="submission" date="2015-01" db="EMBL/GenBank/DDBJ databases">
        <title>Transcriptome Assembly of Fopius arisanus.</title>
        <authorList>
            <person name="Geib S."/>
        </authorList>
    </citation>
    <scope>NUCLEOTIDE SEQUENCE</scope>
</reference>
<name>A0A0C9QPR6_9HYME</name>
<evidence type="ECO:0000313" key="1">
    <source>
        <dbReference type="EMBL" id="JAG72429.1"/>
    </source>
</evidence>